<evidence type="ECO:0000256" key="5">
    <source>
        <dbReference type="ARBA" id="ARBA00023136"/>
    </source>
</evidence>
<comment type="subcellular location">
    <subcellularLocation>
        <location evidence="1">Cell membrane</location>
        <topology evidence="1">Multi-pass membrane protein</topology>
    </subcellularLocation>
</comment>
<feature type="transmembrane region" description="Helical" evidence="6">
    <location>
        <begin position="37"/>
        <end position="60"/>
    </location>
</feature>
<gene>
    <name evidence="8" type="ORF">KH389_25295</name>
</gene>
<keyword evidence="3 6" id="KW-0812">Transmembrane</keyword>
<evidence type="ECO:0000256" key="6">
    <source>
        <dbReference type="SAM" id="Phobius"/>
    </source>
</evidence>
<evidence type="ECO:0000259" key="7">
    <source>
        <dbReference type="Pfam" id="PF00482"/>
    </source>
</evidence>
<evidence type="ECO:0000256" key="3">
    <source>
        <dbReference type="ARBA" id="ARBA00022692"/>
    </source>
</evidence>
<dbReference type="InterPro" id="IPR003004">
    <property type="entry name" value="GspF/PilC"/>
</dbReference>
<keyword evidence="4 6" id="KW-1133">Transmembrane helix</keyword>
<sequence length="166" mass="18048">MPKDTRAVQHPLLAATCQRLAEHGDNQQLTRQGIRLALLYPAILMCAVLAIFAFLLGVVIPDVVQIFAHHQQALPATIRISMALNESGQRFALPFAGVMVAAGVFARLALHALRRRLRWHGLLSGVRVERALGLFEPLMLAMTGGVMLFIGLAILMPILSLTALLA</sequence>
<evidence type="ECO:0000313" key="9">
    <source>
        <dbReference type="Proteomes" id="UP000678154"/>
    </source>
</evidence>
<keyword evidence="2" id="KW-1003">Cell membrane</keyword>
<protein>
    <submittedName>
        <fullName evidence="8">Type II secretion system F family protein</fullName>
    </submittedName>
</protein>
<evidence type="ECO:0000256" key="1">
    <source>
        <dbReference type="ARBA" id="ARBA00004651"/>
    </source>
</evidence>
<dbReference type="EMBL" id="CP074676">
    <property type="protein sequence ID" value="QVL18645.1"/>
    <property type="molecule type" value="Genomic_DNA"/>
</dbReference>
<dbReference type="Pfam" id="PF00482">
    <property type="entry name" value="T2SSF"/>
    <property type="match status" value="1"/>
</dbReference>
<accession>A0ABX8DTG5</accession>
<dbReference type="RefSeq" id="WP_213606458.1">
    <property type="nucleotide sequence ID" value="NZ_CP074676.1"/>
</dbReference>
<feature type="transmembrane region" description="Helical" evidence="6">
    <location>
        <begin position="131"/>
        <end position="159"/>
    </location>
</feature>
<organism evidence="8 9">
    <name type="scientific">Pseudomonas qingdaonensis</name>
    <dbReference type="NCBI Taxonomy" id="2056231"/>
    <lineage>
        <taxon>Bacteria</taxon>
        <taxon>Pseudomonadati</taxon>
        <taxon>Pseudomonadota</taxon>
        <taxon>Gammaproteobacteria</taxon>
        <taxon>Pseudomonadales</taxon>
        <taxon>Pseudomonadaceae</taxon>
        <taxon>Pseudomonas</taxon>
    </lineage>
</organism>
<dbReference type="GeneID" id="87483616"/>
<dbReference type="PANTHER" id="PTHR30012:SF0">
    <property type="entry name" value="TYPE II SECRETION SYSTEM PROTEIN F-RELATED"/>
    <property type="match status" value="1"/>
</dbReference>
<evidence type="ECO:0000256" key="4">
    <source>
        <dbReference type="ARBA" id="ARBA00022989"/>
    </source>
</evidence>
<reference evidence="8 9" key="1">
    <citation type="journal article" date="2016" name="J. Hazard. Mater.">
        <title>A newly isolated Pseudomonas putida S-1 strain for batch-mode-propanethiol degradation and continuous treatment of propanethiol-containing waste gas.</title>
        <authorList>
            <person name="Chen D.Z."/>
            <person name="Sun Y.M."/>
            <person name="Han L.M."/>
            <person name="Chen J."/>
            <person name="Ye J.X."/>
            <person name="Chen J.M."/>
        </authorList>
    </citation>
    <scope>NUCLEOTIDE SEQUENCE [LARGE SCALE GENOMIC DNA]</scope>
    <source>
        <strain evidence="8 9">S-1</strain>
    </source>
</reference>
<dbReference type="PANTHER" id="PTHR30012">
    <property type="entry name" value="GENERAL SECRETION PATHWAY PROTEIN"/>
    <property type="match status" value="1"/>
</dbReference>
<dbReference type="Proteomes" id="UP000678154">
    <property type="component" value="Chromosome"/>
</dbReference>
<feature type="domain" description="Type II secretion system protein GspF" evidence="7">
    <location>
        <begin position="13"/>
        <end position="61"/>
    </location>
</feature>
<proteinExistence type="predicted"/>
<name>A0ABX8DTG5_9PSED</name>
<keyword evidence="9" id="KW-1185">Reference proteome</keyword>
<dbReference type="InterPro" id="IPR018076">
    <property type="entry name" value="T2SS_GspF_dom"/>
</dbReference>
<feature type="transmembrane region" description="Helical" evidence="6">
    <location>
        <begin position="91"/>
        <end position="110"/>
    </location>
</feature>
<evidence type="ECO:0000256" key="2">
    <source>
        <dbReference type="ARBA" id="ARBA00022475"/>
    </source>
</evidence>
<keyword evidence="5 6" id="KW-0472">Membrane</keyword>
<evidence type="ECO:0000313" key="8">
    <source>
        <dbReference type="EMBL" id="QVL18645.1"/>
    </source>
</evidence>